<evidence type="ECO:0000256" key="2">
    <source>
        <dbReference type="ARBA" id="ARBA00022670"/>
    </source>
</evidence>
<dbReference type="Proteomes" id="UP000600139">
    <property type="component" value="Unassembled WGS sequence"/>
</dbReference>
<protein>
    <submittedName>
        <fullName evidence="6">Trypsin-like peptidase domain-containing protein</fullName>
    </submittedName>
</protein>
<dbReference type="PANTHER" id="PTHR22939">
    <property type="entry name" value="SERINE PROTEASE FAMILY S1C HTRA-RELATED"/>
    <property type="match status" value="1"/>
</dbReference>
<dbReference type="EMBL" id="JAENIK010000004">
    <property type="protein sequence ID" value="MBK1814430.1"/>
    <property type="molecule type" value="Genomic_DNA"/>
</dbReference>
<dbReference type="PANTHER" id="PTHR22939:SF129">
    <property type="entry name" value="SERINE PROTEASE HTRA2, MITOCHONDRIAL"/>
    <property type="match status" value="1"/>
</dbReference>
<dbReference type="InterPro" id="IPR036034">
    <property type="entry name" value="PDZ_sf"/>
</dbReference>
<dbReference type="GO" id="GO:0006508">
    <property type="term" value="P:proteolysis"/>
    <property type="evidence" value="ECO:0007669"/>
    <property type="project" value="UniProtKB-KW"/>
</dbReference>
<dbReference type="InterPro" id="IPR009003">
    <property type="entry name" value="Peptidase_S1_PA"/>
</dbReference>
<keyword evidence="2" id="KW-0645">Protease</keyword>
<comment type="similarity">
    <text evidence="1">Belongs to the peptidase S1C family.</text>
</comment>
<evidence type="ECO:0000259" key="5">
    <source>
        <dbReference type="PROSITE" id="PS50106"/>
    </source>
</evidence>
<dbReference type="Gene3D" id="2.40.10.10">
    <property type="entry name" value="Trypsin-like serine proteases"/>
    <property type="match status" value="2"/>
</dbReference>
<proteinExistence type="inferred from homology"/>
<gene>
    <name evidence="6" type="ORF">JIN84_02320</name>
</gene>
<dbReference type="Gene3D" id="2.30.42.10">
    <property type="match status" value="1"/>
</dbReference>
<feature type="domain" description="PDZ" evidence="5">
    <location>
        <begin position="232"/>
        <end position="314"/>
    </location>
</feature>
<keyword evidence="7" id="KW-1185">Reference proteome</keyword>
<accession>A0A934V9R5</accession>
<evidence type="ECO:0000256" key="4">
    <source>
        <dbReference type="SAM" id="SignalP"/>
    </source>
</evidence>
<evidence type="ECO:0000313" key="7">
    <source>
        <dbReference type="Proteomes" id="UP000600139"/>
    </source>
</evidence>
<dbReference type="GO" id="GO:0004252">
    <property type="term" value="F:serine-type endopeptidase activity"/>
    <property type="evidence" value="ECO:0007669"/>
    <property type="project" value="InterPro"/>
</dbReference>
<reference evidence="6" key="1">
    <citation type="submission" date="2021-01" db="EMBL/GenBank/DDBJ databases">
        <title>Modified the classification status of verrucomicrobia.</title>
        <authorList>
            <person name="Feng X."/>
        </authorList>
    </citation>
    <scope>NUCLEOTIDE SEQUENCE</scope>
    <source>
        <strain evidence="6">JCM 18052</strain>
    </source>
</reference>
<evidence type="ECO:0000256" key="3">
    <source>
        <dbReference type="ARBA" id="ARBA00022801"/>
    </source>
</evidence>
<dbReference type="InterPro" id="IPR001478">
    <property type="entry name" value="PDZ"/>
</dbReference>
<evidence type="ECO:0000256" key="1">
    <source>
        <dbReference type="ARBA" id="ARBA00010541"/>
    </source>
</evidence>
<feature type="chain" id="PRO_5037300749" evidence="4">
    <location>
        <begin position="26"/>
        <end position="332"/>
    </location>
</feature>
<dbReference type="PRINTS" id="PR00834">
    <property type="entry name" value="PROTEASES2C"/>
</dbReference>
<dbReference type="AlphaFoldDB" id="A0A934V9R5"/>
<dbReference type="SUPFAM" id="SSF50494">
    <property type="entry name" value="Trypsin-like serine proteases"/>
    <property type="match status" value="1"/>
</dbReference>
<dbReference type="InterPro" id="IPR043504">
    <property type="entry name" value="Peptidase_S1_PA_chymotrypsin"/>
</dbReference>
<dbReference type="Pfam" id="PF13180">
    <property type="entry name" value="PDZ_2"/>
    <property type="match status" value="1"/>
</dbReference>
<dbReference type="PROSITE" id="PS50106">
    <property type="entry name" value="PDZ"/>
    <property type="match status" value="1"/>
</dbReference>
<dbReference type="InterPro" id="IPR001940">
    <property type="entry name" value="Peptidase_S1C"/>
</dbReference>
<organism evidence="6 7">
    <name type="scientific">Luteolibacter yonseiensis</name>
    <dbReference type="NCBI Taxonomy" id="1144680"/>
    <lineage>
        <taxon>Bacteria</taxon>
        <taxon>Pseudomonadati</taxon>
        <taxon>Verrucomicrobiota</taxon>
        <taxon>Verrucomicrobiia</taxon>
        <taxon>Verrucomicrobiales</taxon>
        <taxon>Verrucomicrobiaceae</taxon>
        <taxon>Luteolibacter</taxon>
    </lineage>
</organism>
<dbReference type="Pfam" id="PF13365">
    <property type="entry name" value="Trypsin_2"/>
    <property type="match status" value="1"/>
</dbReference>
<evidence type="ECO:0000313" key="6">
    <source>
        <dbReference type="EMBL" id="MBK1814430.1"/>
    </source>
</evidence>
<feature type="signal peptide" evidence="4">
    <location>
        <begin position="1"/>
        <end position="25"/>
    </location>
</feature>
<keyword evidence="4" id="KW-0732">Signal</keyword>
<dbReference type="SUPFAM" id="SSF50156">
    <property type="entry name" value="PDZ domain-like"/>
    <property type="match status" value="1"/>
</dbReference>
<dbReference type="SMART" id="SM00228">
    <property type="entry name" value="PDZ"/>
    <property type="match status" value="1"/>
</dbReference>
<keyword evidence="3" id="KW-0378">Hydrolase</keyword>
<dbReference type="RefSeq" id="WP_200349396.1">
    <property type="nucleotide sequence ID" value="NZ_BAABHZ010000010.1"/>
</dbReference>
<comment type="caution">
    <text evidence="6">The sequence shown here is derived from an EMBL/GenBank/DDBJ whole genome shotgun (WGS) entry which is preliminary data.</text>
</comment>
<sequence>MKVNPLFPLTCLSLWLAAGTPPAQASEPVKTLSDLQKLESKVETVSQKVMPATVALLSDKTGSSGSGVITTADGLILTAAHVVQGAEELVVVFSDGKEVPGKVLGANYSKDIAMVQIQGKGPWPFAAMGNSRPLAAGDWVLALGHSAGFDAARTPPVRFGHVVSKGPGNFLTTDCTLIGGDSGGPLFDLDGKIVGINSSIGVSLTNNNHAGIDGFKDDWDRIRAGDTWGRLSMDALRNPDMPVLGIGYGQPRGIKGVPVEELVPDSPAAAAGVRVGDVILSLQGNAIPDARKLLIALAKCSPGDKVKLGILRDRKEFQVEVVLASLENLYSE</sequence>
<name>A0A934V9R5_9BACT</name>